<keyword evidence="2" id="KW-1185">Reference proteome</keyword>
<dbReference type="GeneID" id="43579283"/>
<gene>
    <name evidence="1" type="ORF">SAPINGB_P000459</name>
</gene>
<dbReference type="RefSeq" id="XP_031851074.1">
    <property type="nucleotide sequence ID" value="XM_031995183.1"/>
</dbReference>
<dbReference type="Proteomes" id="UP000398389">
    <property type="component" value="Unassembled WGS sequence"/>
</dbReference>
<sequence length="343" mass="39431">MLKEFPGLVAVVDFKPIKTILDELEHALERKVDHVLDCVNNRLMGTGFSSLQEYPVSEWFTPDTRPTRMSVAVDNLRQAVRNYERDYEKNAKMYPDSLMMNVLYTQHLAAYHLCLSMNEAYQPELREVSSNYGKFCEEGNLPEFYPNPYIAFLKELTKILEKKESVSFEALRDYPSPYYEEPDTLSSGISVRNDAQVRNDPTNMEYVVYKKLHPGGLLPAGPRELIERPAAKARPKSKSGSTKKMNNIHEVYGDLPADMTKWTEEQMFDGFEKLLDAFPVCTFLMPLFKPQVDFLVKMHGKDCAELDDVRKMLNRGEFTVTRKAGSGKVFEKIGYPKFGRKSK</sequence>
<evidence type="ECO:0000313" key="2">
    <source>
        <dbReference type="Proteomes" id="UP000398389"/>
    </source>
</evidence>
<organism evidence="1 2">
    <name type="scientific">Magnusiomyces paraingens</name>
    <dbReference type="NCBI Taxonomy" id="2606893"/>
    <lineage>
        <taxon>Eukaryota</taxon>
        <taxon>Fungi</taxon>
        <taxon>Dikarya</taxon>
        <taxon>Ascomycota</taxon>
        <taxon>Saccharomycotina</taxon>
        <taxon>Dipodascomycetes</taxon>
        <taxon>Dipodascales</taxon>
        <taxon>Dipodascaceae</taxon>
        <taxon>Magnusiomyces</taxon>
    </lineage>
</organism>
<reference evidence="1 2" key="1">
    <citation type="submission" date="2019-09" db="EMBL/GenBank/DDBJ databases">
        <authorList>
            <person name="Brejova B."/>
        </authorList>
    </citation>
    <scope>NUCLEOTIDE SEQUENCE [LARGE SCALE GENOMIC DNA]</scope>
</reference>
<dbReference type="EMBL" id="CABVLU010000001">
    <property type="protein sequence ID" value="VVT44567.1"/>
    <property type="molecule type" value="Genomic_DNA"/>
</dbReference>
<accession>A0A5E8AZW6</accession>
<protein>
    <submittedName>
        <fullName evidence="1">Uncharacterized protein</fullName>
    </submittedName>
</protein>
<proteinExistence type="predicted"/>
<evidence type="ECO:0000313" key="1">
    <source>
        <dbReference type="EMBL" id="VVT44567.1"/>
    </source>
</evidence>
<dbReference type="AlphaFoldDB" id="A0A5E8AZW6"/>
<name>A0A5E8AZW6_9ASCO</name>